<dbReference type="EMBL" id="BGPR01025210">
    <property type="protein sequence ID" value="GBN93927.1"/>
    <property type="molecule type" value="Genomic_DNA"/>
</dbReference>
<comment type="caution">
    <text evidence="2">The sequence shown here is derived from an EMBL/GenBank/DDBJ whole genome shotgun (WGS) entry which is preliminary data.</text>
</comment>
<feature type="compositionally biased region" description="Polar residues" evidence="1">
    <location>
        <begin position="34"/>
        <end position="51"/>
    </location>
</feature>
<dbReference type="AlphaFoldDB" id="A0A4Y2T079"/>
<feature type="region of interest" description="Disordered" evidence="1">
    <location>
        <begin position="21"/>
        <end position="96"/>
    </location>
</feature>
<protein>
    <submittedName>
        <fullName evidence="2">Uncharacterized protein</fullName>
    </submittedName>
</protein>
<evidence type="ECO:0000256" key="1">
    <source>
        <dbReference type="SAM" id="MobiDB-lite"/>
    </source>
</evidence>
<keyword evidence="3" id="KW-1185">Reference proteome</keyword>
<dbReference type="Proteomes" id="UP000499080">
    <property type="component" value="Unassembled WGS sequence"/>
</dbReference>
<name>A0A4Y2T079_ARAVE</name>
<gene>
    <name evidence="2" type="ORF">AVEN_97863_1</name>
</gene>
<reference evidence="2 3" key="1">
    <citation type="journal article" date="2019" name="Sci. Rep.">
        <title>Orb-weaving spider Araneus ventricosus genome elucidates the spidroin gene catalogue.</title>
        <authorList>
            <person name="Kono N."/>
            <person name="Nakamura H."/>
            <person name="Ohtoshi R."/>
            <person name="Moran D.A.P."/>
            <person name="Shinohara A."/>
            <person name="Yoshida Y."/>
            <person name="Fujiwara M."/>
            <person name="Mori M."/>
            <person name="Tomita M."/>
            <person name="Arakawa K."/>
        </authorList>
    </citation>
    <scope>NUCLEOTIDE SEQUENCE [LARGE SCALE GENOMIC DNA]</scope>
</reference>
<proteinExistence type="predicted"/>
<evidence type="ECO:0000313" key="2">
    <source>
        <dbReference type="EMBL" id="GBN93927.1"/>
    </source>
</evidence>
<organism evidence="2 3">
    <name type="scientific">Araneus ventricosus</name>
    <name type="common">Orbweaver spider</name>
    <name type="synonym">Epeira ventricosa</name>
    <dbReference type="NCBI Taxonomy" id="182803"/>
    <lineage>
        <taxon>Eukaryota</taxon>
        <taxon>Metazoa</taxon>
        <taxon>Ecdysozoa</taxon>
        <taxon>Arthropoda</taxon>
        <taxon>Chelicerata</taxon>
        <taxon>Arachnida</taxon>
        <taxon>Araneae</taxon>
        <taxon>Araneomorphae</taxon>
        <taxon>Entelegynae</taxon>
        <taxon>Araneoidea</taxon>
        <taxon>Araneidae</taxon>
        <taxon>Araneus</taxon>
    </lineage>
</organism>
<sequence>MQFACNPNPTLRIFRHTMRKNNQLSRKPMKFETNDSSDQFQQTKGKSTSSCAGCYLRPRTRLEVAHQKNLPRLEPPGTRRLESNRQVRGRNRDQKL</sequence>
<accession>A0A4Y2T079</accession>
<evidence type="ECO:0000313" key="3">
    <source>
        <dbReference type="Proteomes" id="UP000499080"/>
    </source>
</evidence>
<feature type="compositionally biased region" description="Basic and acidic residues" evidence="1">
    <location>
        <begin position="77"/>
        <end position="96"/>
    </location>
</feature>